<evidence type="ECO:0000256" key="1">
    <source>
        <dbReference type="ARBA" id="ARBA00007129"/>
    </source>
</evidence>
<sequence length="98" mass="10989">MHCILHLVPASAIQEGQLQCWCLNFRGHVTMASIKNFQLSATVDPPHNVSLEEQEKVIIRFGKIGKGIFTMDYQFPLSAFQAFAICLVDLTPNQVVNE</sequence>
<dbReference type="EMBL" id="JBBPBM010000305">
    <property type="protein sequence ID" value="KAK8497507.1"/>
    <property type="molecule type" value="Genomic_DNA"/>
</dbReference>
<dbReference type="PRINTS" id="PR01573">
    <property type="entry name" value="SUPERTUBBY"/>
</dbReference>
<dbReference type="PANTHER" id="PTHR16517:SF104">
    <property type="entry name" value="TUBBY-LIKE F-BOX PROTEIN 6"/>
    <property type="match status" value="1"/>
</dbReference>
<protein>
    <recommendedName>
        <fullName evidence="2">Tubby C-terminal domain-containing protein</fullName>
    </recommendedName>
</protein>
<comment type="caution">
    <text evidence="3">The sequence shown here is derived from an EMBL/GenBank/DDBJ whole genome shotgun (WGS) entry which is preliminary data.</text>
</comment>
<evidence type="ECO:0000313" key="3">
    <source>
        <dbReference type="EMBL" id="KAK8497507.1"/>
    </source>
</evidence>
<name>A0ABR2AU07_9ROSI</name>
<evidence type="ECO:0000313" key="4">
    <source>
        <dbReference type="Proteomes" id="UP001472677"/>
    </source>
</evidence>
<dbReference type="InterPro" id="IPR025659">
    <property type="entry name" value="Tubby-like_C"/>
</dbReference>
<dbReference type="Proteomes" id="UP001472677">
    <property type="component" value="Unassembled WGS sequence"/>
</dbReference>
<dbReference type="PANTHER" id="PTHR16517">
    <property type="entry name" value="TUBBY-RELATED"/>
    <property type="match status" value="1"/>
</dbReference>
<dbReference type="SUPFAM" id="SSF54518">
    <property type="entry name" value="Tubby C-terminal domain-like"/>
    <property type="match status" value="1"/>
</dbReference>
<comment type="similarity">
    <text evidence="1">Belongs to the TUB family.</text>
</comment>
<evidence type="ECO:0000259" key="2">
    <source>
        <dbReference type="Pfam" id="PF01167"/>
    </source>
</evidence>
<reference evidence="3 4" key="1">
    <citation type="journal article" date="2024" name="G3 (Bethesda)">
        <title>Genome assembly of Hibiscus sabdariffa L. provides insights into metabolisms of medicinal natural products.</title>
        <authorList>
            <person name="Kim T."/>
        </authorList>
    </citation>
    <scope>NUCLEOTIDE SEQUENCE [LARGE SCALE GENOMIC DNA]</scope>
    <source>
        <strain evidence="3">TK-2024</strain>
        <tissue evidence="3">Old leaves</tissue>
    </source>
</reference>
<organism evidence="3 4">
    <name type="scientific">Hibiscus sabdariffa</name>
    <name type="common">roselle</name>
    <dbReference type="NCBI Taxonomy" id="183260"/>
    <lineage>
        <taxon>Eukaryota</taxon>
        <taxon>Viridiplantae</taxon>
        <taxon>Streptophyta</taxon>
        <taxon>Embryophyta</taxon>
        <taxon>Tracheophyta</taxon>
        <taxon>Spermatophyta</taxon>
        <taxon>Magnoliopsida</taxon>
        <taxon>eudicotyledons</taxon>
        <taxon>Gunneridae</taxon>
        <taxon>Pentapetalae</taxon>
        <taxon>rosids</taxon>
        <taxon>malvids</taxon>
        <taxon>Malvales</taxon>
        <taxon>Malvaceae</taxon>
        <taxon>Malvoideae</taxon>
        <taxon>Hibiscus</taxon>
    </lineage>
</organism>
<accession>A0ABR2AU07</accession>
<dbReference type="InterPro" id="IPR000007">
    <property type="entry name" value="Tubby_C"/>
</dbReference>
<dbReference type="Pfam" id="PF01167">
    <property type="entry name" value="Tub"/>
    <property type="match status" value="1"/>
</dbReference>
<keyword evidence="4" id="KW-1185">Reference proteome</keyword>
<gene>
    <name evidence="3" type="ORF">V6N12_010209</name>
</gene>
<dbReference type="Gene3D" id="3.20.90.10">
    <property type="entry name" value="Tubby Protein, Chain A"/>
    <property type="match status" value="1"/>
</dbReference>
<proteinExistence type="inferred from homology"/>
<feature type="domain" description="Tubby C-terminal" evidence="2">
    <location>
        <begin position="16"/>
        <end position="88"/>
    </location>
</feature>